<protein>
    <recommendedName>
        <fullName evidence="4">Type 1 encapsulin shell protein</fullName>
    </recommendedName>
</protein>
<dbReference type="PIRSF" id="PIRSF019254">
    <property type="entry name" value="CFP29"/>
    <property type="match status" value="1"/>
</dbReference>
<dbReference type="EMBL" id="JAQFWP010000003">
    <property type="protein sequence ID" value="MDA2803359.1"/>
    <property type="molecule type" value="Genomic_DNA"/>
</dbReference>
<keyword evidence="7" id="KW-1185">Reference proteome</keyword>
<evidence type="ECO:0000256" key="1">
    <source>
        <dbReference type="ARBA" id="ARBA00033738"/>
    </source>
</evidence>
<evidence type="ECO:0000256" key="4">
    <source>
        <dbReference type="ARBA" id="ARBA00050023"/>
    </source>
</evidence>
<dbReference type="Gene3D" id="3.30.2320.10">
    <property type="entry name" value="hypothetical protein PF0899 domain"/>
    <property type="match status" value="1"/>
</dbReference>
<comment type="caution">
    <text evidence="6">The sequence shown here is derived from an EMBL/GenBank/DDBJ whole genome shotgun (WGS) entry which is preliminary data.</text>
</comment>
<accession>A0ABT4TGF0</accession>
<evidence type="ECO:0000313" key="6">
    <source>
        <dbReference type="EMBL" id="MDA2803359.1"/>
    </source>
</evidence>
<reference evidence="6" key="1">
    <citation type="submission" date="2023-01" db="EMBL/GenBank/DDBJ databases">
        <title>Draft genome sequence of Nocardiopsis sp. LSu2-4 isolated from halophytes.</title>
        <authorList>
            <person name="Duangmal K."/>
            <person name="Chantavorakit T."/>
        </authorList>
    </citation>
    <scope>NUCLEOTIDE SEQUENCE</scope>
    <source>
        <strain evidence="6">LSu2-4</strain>
    </source>
</reference>
<evidence type="ECO:0000313" key="7">
    <source>
        <dbReference type="Proteomes" id="UP001165685"/>
    </source>
</evidence>
<comment type="similarity">
    <text evidence="2">Belongs to the encapsulin family. Family 1 subfamily.</text>
</comment>
<gene>
    <name evidence="6" type="ORF">O4U47_02440</name>
</gene>
<dbReference type="InterPro" id="IPR007544">
    <property type="entry name" value="ENCAP"/>
</dbReference>
<dbReference type="RefSeq" id="WP_270675758.1">
    <property type="nucleotide sequence ID" value="NZ_JAQFWP010000003.1"/>
</dbReference>
<dbReference type="Pfam" id="PF04454">
    <property type="entry name" value="Linocin_M18"/>
    <property type="match status" value="1"/>
</dbReference>
<proteinExistence type="inferred from homology"/>
<dbReference type="NCBIfam" id="NF041155">
    <property type="entry name" value="encap_f1"/>
    <property type="match status" value="1"/>
</dbReference>
<comment type="subcellular location">
    <subcellularLocation>
        <location evidence="1">Encapsulin nanocompartment</location>
    </subcellularLocation>
</comment>
<dbReference type="Proteomes" id="UP001165685">
    <property type="component" value="Unassembled WGS sequence"/>
</dbReference>
<feature type="region of interest" description="Disordered" evidence="5">
    <location>
        <begin position="41"/>
        <end position="65"/>
    </location>
</feature>
<keyword evidence="3" id="KW-1284">Encapsulin nanocompartment</keyword>
<sequence length="268" mass="28564">MSTRDNLHRWLAPVSGAAWADIEEEARRTFRRHAAARKVVDVPEPDGPELASVGTGRSSPAAPPGEEVLARVRGSVPVVELEIPFVLAREEVDAVERGAKDADWQPVKDAVAGMALAEDTVVFSGYEAAGFTGIVPGSSNEPVPLPESVREYPDAVGRALRALREQGVGGPYTLLLDADAYTAVSDTSIHGYPVRDHIKEIVDGGVVWAPALVGGLLVSARGGDFEMRLGEDLSIGYLDHDATQVRLYLRETLAFLAYTAEASVALPA</sequence>
<evidence type="ECO:0000256" key="5">
    <source>
        <dbReference type="SAM" id="MobiDB-lite"/>
    </source>
</evidence>
<dbReference type="PANTHER" id="PTHR37165:SF1">
    <property type="entry name" value="TYPE 1 ENCAPSULIN SHELL PROTEIN"/>
    <property type="match status" value="1"/>
</dbReference>
<evidence type="ECO:0000256" key="3">
    <source>
        <dbReference type="ARBA" id="ARBA00033787"/>
    </source>
</evidence>
<evidence type="ECO:0000256" key="2">
    <source>
        <dbReference type="ARBA" id="ARBA00033743"/>
    </source>
</evidence>
<organism evidence="6 7">
    <name type="scientific">Nocardiopsis suaedae</name>
    <dbReference type="NCBI Taxonomy" id="3018444"/>
    <lineage>
        <taxon>Bacteria</taxon>
        <taxon>Bacillati</taxon>
        <taxon>Actinomycetota</taxon>
        <taxon>Actinomycetes</taxon>
        <taxon>Streptosporangiales</taxon>
        <taxon>Nocardiopsidaceae</taxon>
        <taxon>Nocardiopsis</taxon>
    </lineage>
</organism>
<dbReference type="InterPro" id="IPR051429">
    <property type="entry name" value="Encapsulin_nc"/>
</dbReference>
<name>A0ABT4TGF0_9ACTN</name>
<dbReference type="PANTHER" id="PTHR37165">
    <property type="entry name" value="PEPTIDASE U56 FAMILY"/>
    <property type="match status" value="1"/>
</dbReference>
<dbReference type="Gene3D" id="3.30.2400.30">
    <property type="match status" value="1"/>
</dbReference>